<comment type="caution">
    <text evidence="2">The sequence shown here is derived from an EMBL/GenBank/DDBJ whole genome shotgun (WGS) entry which is preliminary data.</text>
</comment>
<evidence type="ECO:0000256" key="1">
    <source>
        <dbReference type="SAM" id="SignalP"/>
    </source>
</evidence>
<evidence type="ECO:0000313" key="3">
    <source>
        <dbReference type="Proteomes" id="UP001180551"/>
    </source>
</evidence>
<name>A0ABU2T4T9_9ACTN</name>
<evidence type="ECO:0000313" key="2">
    <source>
        <dbReference type="EMBL" id="MDT0455235.1"/>
    </source>
</evidence>
<keyword evidence="3" id="KW-1185">Reference proteome</keyword>
<protein>
    <recommendedName>
        <fullName evidence="4">SH3 domain-containing protein</fullName>
    </recommendedName>
</protein>
<reference evidence="2" key="1">
    <citation type="submission" date="2024-05" db="EMBL/GenBank/DDBJ databases">
        <title>30 novel species of actinomycetes from the DSMZ collection.</title>
        <authorList>
            <person name="Nouioui I."/>
        </authorList>
    </citation>
    <scope>NUCLEOTIDE SEQUENCE</scope>
    <source>
        <strain evidence="2">DSM 41527</strain>
    </source>
</reference>
<dbReference type="RefSeq" id="WP_311622629.1">
    <property type="nucleotide sequence ID" value="NZ_JAVRFE010000005.1"/>
</dbReference>
<accession>A0ABU2T4T9</accession>
<dbReference type="Gene3D" id="2.30.30.40">
    <property type="entry name" value="SH3 Domains"/>
    <property type="match status" value="1"/>
</dbReference>
<sequence>MFPQSKSGKCGLFGLFALCALSGVLAGVVAAGPALASDRSEGDNFAVYEGHVVAEDGLVVRIGPSTRYRVVGSKEYGSKVGIVCRVKAERIEGNSVWYKLSDASYAWSSRRDIVSDGEAPRWC</sequence>
<dbReference type="Proteomes" id="UP001180551">
    <property type="component" value="Unassembled WGS sequence"/>
</dbReference>
<dbReference type="EMBL" id="JAVRFE010000005">
    <property type="protein sequence ID" value="MDT0455235.1"/>
    <property type="molecule type" value="Genomic_DNA"/>
</dbReference>
<feature type="signal peptide" evidence="1">
    <location>
        <begin position="1"/>
        <end position="26"/>
    </location>
</feature>
<proteinExistence type="predicted"/>
<feature type="chain" id="PRO_5045843173" description="SH3 domain-containing protein" evidence="1">
    <location>
        <begin position="27"/>
        <end position="123"/>
    </location>
</feature>
<keyword evidence="1" id="KW-0732">Signal</keyword>
<organism evidence="2 3">
    <name type="scientific">Streptomyces mooreae</name>
    <dbReference type="NCBI Taxonomy" id="3075523"/>
    <lineage>
        <taxon>Bacteria</taxon>
        <taxon>Bacillati</taxon>
        <taxon>Actinomycetota</taxon>
        <taxon>Actinomycetes</taxon>
        <taxon>Kitasatosporales</taxon>
        <taxon>Streptomycetaceae</taxon>
        <taxon>Streptomyces</taxon>
    </lineage>
</organism>
<gene>
    <name evidence="2" type="ORF">RM550_05700</name>
</gene>
<evidence type="ECO:0008006" key="4">
    <source>
        <dbReference type="Google" id="ProtNLM"/>
    </source>
</evidence>